<name>A0AA97BPD4_9CYAN</name>
<dbReference type="AlphaFoldDB" id="A0AA97BPD4"/>
<reference evidence="1" key="1">
    <citation type="submission" date="2020-05" db="EMBL/GenBank/DDBJ databases">
        <authorList>
            <person name="Zhu T."/>
            <person name="Keshari N."/>
            <person name="Lu X."/>
        </authorList>
    </citation>
    <scope>NUCLEOTIDE SEQUENCE</scope>
    <source>
        <strain evidence="1">NK1-22</strain>
    </source>
</reference>
<organism evidence="1">
    <name type="scientific">Thermoleptolyngbya oregonensis NK1-22</name>
    <dbReference type="NCBI Taxonomy" id="2547457"/>
    <lineage>
        <taxon>Bacteria</taxon>
        <taxon>Bacillati</taxon>
        <taxon>Cyanobacteriota</taxon>
        <taxon>Cyanophyceae</taxon>
        <taxon>Oculatellales</taxon>
        <taxon>Oculatellaceae</taxon>
        <taxon>Thermoleptolyngbya</taxon>
    </lineage>
</organism>
<protein>
    <submittedName>
        <fullName evidence="1">Uncharacterized protein</fullName>
    </submittedName>
</protein>
<evidence type="ECO:0000313" key="1">
    <source>
        <dbReference type="EMBL" id="WOB42823.1"/>
    </source>
</evidence>
<gene>
    <name evidence="1" type="ORF">HNI00_06420</name>
</gene>
<dbReference type="KEGG" id="tog:HNI00_06420"/>
<proteinExistence type="predicted"/>
<sequence>MLAAGYRRFTFSGLHLKEQLKEQQKERDRWFKKLRNEVFLIGLLDFIGRIERDASLQSGLSYQRFFTEIAPHNCFGRLLGV</sequence>
<dbReference type="EMBL" id="CP053540">
    <property type="protein sequence ID" value="WOB42823.1"/>
    <property type="molecule type" value="Genomic_DNA"/>
</dbReference>
<accession>A0AA97BPD4</accession>
<dbReference type="RefSeq" id="WP_316791708.1">
    <property type="nucleotide sequence ID" value="NZ_CP053540.1"/>
</dbReference>